<dbReference type="PANTHER" id="PTHR34456:SF9">
    <property type="entry name" value="MITOVIRUS RNA-DEPENDENT RNA POLYMERASE"/>
    <property type="match status" value="1"/>
</dbReference>
<keyword evidence="1" id="KW-0696">RNA-directed RNA polymerase</keyword>
<proteinExistence type="predicted"/>
<dbReference type="Pfam" id="PF05919">
    <property type="entry name" value="Mitovir_RNA_pol"/>
    <property type="match status" value="1"/>
</dbReference>
<keyword evidence="4" id="KW-0472">Membrane</keyword>
<dbReference type="InterPro" id="IPR008686">
    <property type="entry name" value="RNA_pol_mitovir"/>
</dbReference>
<dbReference type="InterPro" id="IPR043502">
    <property type="entry name" value="DNA/RNA_pol_sf"/>
</dbReference>
<organism evidence="5">
    <name type="scientific">Erysiphe necator associated mitovirus 11</name>
    <dbReference type="NCBI Taxonomy" id="2691988"/>
    <lineage>
        <taxon>Viruses</taxon>
        <taxon>Riboviria</taxon>
        <taxon>Orthornavirae</taxon>
        <taxon>Lenarviricota</taxon>
        <taxon>Howeltoviricetes</taxon>
        <taxon>Cryppavirales</taxon>
        <taxon>Mitoviridae</taxon>
        <taxon>Mitovirus</taxon>
    </lineage>
</organism>
<keyword evidence="2" id="KW-0808">Transferase</keyword>
<feature type="transmembrane region" description="Helical" evidence="4">
    <location>
        <begin position="238"/>
        <end position="259"/>
    </location>
</feature>
<dbReference type="GO" id="GO:0003968">
    <property type="term" value="F:RNA-directed RNA polymerase activity"/>
    <property type="evidence" value="ECO:0007669"/>
    <property type="project" value="UniProtKB-KW"/>
</dbReference>
<keyword evidence="3" id="KW-0548">Nucleotidyltransferase</keyword>
<accession>A0A7S5I053</accession>
<dbReference type="SUPFAM" id="SSF56672">
    <property type="entry name" value="DNA/RNA polymerases"/>
    <property type="match status" value="1"/>
</dbReference>
<reference evidence="5" key="1">
    <citation type="submission" date="2019-10" db="EMBL/GenBank/DDBJ databases">
        <title>The miscellaneous mycovirome associated to the plant pathogenic fungus Erysiphe necator.</title>
        <authorList>
            <person name="Rodriguez Romero J."/>
            <person name="Chiapello M."/>
            <person name="Cordoba L."/>
            <person name="Turina M."/>
            <person name="Ayllon M.A."/>
        </authorList>
    </citation>
    <scope>NUCLEOTIDE SEQUENCE</scope>
    <source>
        <strain evidence="5">PMS-18_DN39766</strain>
    </source>
</reference>
<evidence type="ECO:0000256" key="1">
    <source>
        <dbReference type="ARBA" id="ARBA00022484"/>
    </source>
</evidence>
<keyword evidence="4" id="KW-1133">Transmembrane helix</keyword>
<keyword evidence="4" id="KW-0812">Transmembrane</keyword>
<name>A0A7S5I053_9VIRU</name>
<evidence type="ECO:0000256" key="3">
    <source>
        <dbReference type="ARBA" id="ARBA00022695"/>
    </source>
</evidence>
<dbReference type="EMBL" id="MN557017">
    <property type="protein sequence ID" value="QHD64822.1"/>
    <property type="molecule type" value="Genomic_RNA"/>
</dbReference>
<sequence>MKQLKHNYSMDKSIRAKGDPKVQGTKDLVLYFRTILKLFETQIPVTLSLLNKRIIEMYKVQSKRRNIRQVFTYLKEVYTLNNSILSNGTYIPKMRVAVDKKGRPKLLPIYIREIYLDNRIVFVAVQTVLGAHRLLKWWPDVSYETITSPFNGLSSSLSPSILLRAKRNLVSLITGKHVRRQTAEKFSLTLSPIKGLILESSGPNGKKSWFCITTDAFAFYHEPQYLWNLLRFYIYNQAYLICLGFIMILTIGFPLYLLTYTTRPLLGRLGVVRNVSGKSRVIAMTNYWIQIALFPLHKSIMDLLKRLPTDGTFDQLKPVKTLLSNDSYNDTYFSFDLSAATDRLPLDVQRDCLSLFVGSEYSSMWYKLIKIPFGLDRTLYAVGQPMGCYSSWAMLALTHHMIVNACVQKPSSLYCVLGDDVIVTREFSDGYLSIMKTLGLEISLSKSMISDRFVEFAKRVISKDGKFFSPIGPGLILNVVRDPLTLAVAINEFVTFGIYTISESLELIESKFSSKRFDLSFVLFCLFGPRGLINRNNHVALSSGMRWLTEDRFISRSDSEYMMQLGLLSMAVLKYRENKKIAISNLINFDYNNLYQYWLKFGAHAKFHYALSWMSPTPWIYMSRCIRDIDEISLPDWSCARVEKSVDYIKTLNIENMSSLSISERACIRSSYNKVKLSYNKMIKQYSYLLNKDE</sequence>
<evidence type="ECO:0000256" key="4">
    <source>
        <dbReference type="SAM" id="Phobius"/>
    </source>
</evidence>
<protein>
    <submittedName>
        <fullName evidence="5">RdRp</fullName>
    </submittedName>
</protein>
<evidence type="ECO:0000256" key="2">
    <source>
        <dbReference type="ARBA" id="ARBA00022679"/>
    </source>
</evidence>
<evidence type="ECO:0000313" key="5">
    <source>
        <dbReference type="EMBL" id="QHD64822.1"/>
    </source>
</evidence>
<dbReference type="PANTHER" id="PTHR34456">
    <property type="entry name" value="MITOVIRUS RNA-DEPENDENT RNA POLYMERASE"/>
    <property type="match status" value="1"/>
</dbReference>